<dbReference type="EMBL" id="CP165644">
    <property type="protein sequence ID" value="XDU66451.1"/>
    <property type="molecule type" value="Genomic_DNA"/>
</dbReference>
<accession>A0AB39VGB6</accession>
<dbReference type="GO" id="GO:0006281">
    <property type="term" value="P:DNA repair"/>
    <property type="evidence" value="ECO:0007669"/>
    <property type="project" value="InterPro"/>
</dbReference>
<reference evidence="1" key="1">
    <citation type="submission" date="2024-07" db="EMBL/GenBank/DDBJ databases">
        <authorList>
            <person name="Li X.-J."/>
            <person name="Wang X."/>
        </authorList>
    </citation>
    <scope>NUCLEOTIDE SEQUENCE</scope>
    <source>
        <strain evidence="1">HSP-334</strain>
    </source>
</reference>
<organism evidence="1">
    <name type="scientific">Leptotrichia rugosa</name>
    <dbReference type="NCBI Taxonomy" id="3239302"/>
    <lineage>
        <taxon>Bacteria</taxon>
        <taxon>Fusobacteriati</taxon>
        <taxon>Fusobacteriota</taxon>
        <taxon>Fusobacteriia</taxon>
        <taxon>Fusobacteriales</taxon>
        <taxon>Leptotrichiaceae</taxon>
        <taxon>Leptotrichia</taxon>
    </lineage>
</organism>
<evidence type="ECO:0000313" key="1">
    <source>
        <dbReference type="EMBL" id="XDU66451.1"/>
    </source>
</evidence>
<dbReference type="RefSeq" id="WP_369710796.1">
    <property type="nucleotide sequence ID" value="NZ_CP165644.1"/>
</dbReference>
<name>A0AB39VGB6_9FUSO</name>
<proteinExistence type="predicted"/>
<gene>
    <name evidence="1" type="ORF">AB8B22_08540</name>
</gene>
<dbReference type="GO" id="GO:0006310">
    <property type="term" value="P:DNA recombination"/>
    <property type="evidence" value="ECO:0007669"/>
    <property type="project" value="InterPro"/>
</dbReference>
<dbReference type="SUPFAM" id="SSF103084">
    <property type="entry name" value="Holliday junction resolvase RusA"/>
    <property type="match status" value="1"/>
</dbReference>
<dbReference type="InterPro" id="IPR036614">
    <property type="entry name" value="RusA-like_sf"/>
</dbReference>
<sequence length="128" mass="15329">MIKLELPVYWQTRKNKITLMSLNWYRNENEHVKNKIKHEYHDLIRLKLLKNKEKIKGKYQVRYRYFYKNSASDLENVASVIGKFLNDALKELGIIVDDSVKYLVNSQLIVDSCDKKNPRIEIEVEELK</sequence>
<dbReference type="Gene3D" id="3.30.1330.70">
    <property type="entry name" value="Holliday junction resolvase RusA"/>
    <property type="match status" value="1"/>
</dbReference>
<dbReference type="KEGG" id="lrug:AB8B22_08540"/>
<protein>
    <submittedName>
        <fullName evidence="1">Uncharacterized protein</fullName>
    </submittedName>
</protein>
<dbReference type="AlphaFoldDB" id="A0AB39VGB6"/>
<dbReference type="GO" id="GO:0000287">
    <property type="term" value="F:magnesium ion binding"/>
    <property type="evidence" value="ECO:0007669"/>
    <property type="project" value="InterPro"/>
</dbReference>